<evidence type="ECO:0000256" key="5">
    <source>
        <dbReference type="ARBA" id="ARBA00023049"/>
    </source>
</evidence>
<comment type="similarity">
    <text evidence="6">Belongs to the peptidase M48 family.</text>
</comment>
<protein>
    <submittedName>
        <fullName evidence="9">Peptidase M48-like protein</fullName>
    </submittedName>
</protein>
<dbReference type="GO" id="GO:0046872">
    <property type="term" value="F:metal ion binding"/>
    <property type="evidence" value="ECO:0007669"/>
    <property type="project" value="UniProtKB-KW"/>
</dbReference>
<dbReference type="OrthoDB" id="9785340at2"/>
<dbReference type="AlphaFoldDB" id="A0A2T0UX82"/>
<proteinExistence type="inferred from homology"/>
<keyword evidence="4 6" id="KW-0862">Zinc</keyword>
<evidence type="ECO:0000256" key="1">
    <source>
        <dbReference type="ARBA" id="ARBA00022670"/>
    </source>
</evidence>
<dbReference type="Proteomes" id="UP000238176">
    <property type="component" value="Unassembled WGS sequence"/>
</dbReference>
<evidence type="ECO:0000313" key="9">
    <source>
        <dbReference type="EMBL" id="PRY62539.1"/>
    </source>
</evidence>
<dbReference type="RefSeq" id="WP_106362544.1">
    <property type="nucleotide sequence ID" value="NZ_PVTJ01000001.1"/>
</dbReference>
<dbReference type="GO" id="GO:0004222">
    <property type="term" value="F:metalloendopeptidase activity"/>
    <property type="evidence" value="ECO:0007669"/>
    <property type="project" value="InterPro"/>
</dbReference>
<evidence type="ECO:0000313" key="10">
    <source>
        <dbReference type="Proteomes" id="UP000238176"/>
    </source>
</evidence>
<reference evidence="9 10" key="1">
    <citation type="submission" date="2018-03" db="EMBL/GenBank/DDBJ databases">
        <title>Genomic Encyclopedia of Type Strains, Phase III (KMG-III): the genomes of soil and plant-associated and newly described type strains.</title>
        <authorList>
            <person name="Whitman W."/>
        </authorList>
    </citation>
    <scope>NUCLEOTIDE SEQUENCE [LARGE SCALE GENOMIC DNA]</scope>
    <source>
        <strain evidence="9 10">CGMCC 4.7067</strain>
    </source>
</reference>
<feature type="domain" description="Peptidase M48" evidence="8">
    <location>
        <begin position="139"/>
        <end position="202"/>
    </location>
</feature>
<dbReference type="GO" id="GO:0006508">
    <property type="term" value="P:proteolysis"/>
    <property type="evidence" value="ECO:0007669"/>
    <property type="project" value="UniProtKB-KW"/>
</dbReference>
<comment type="caution">
    <text evidence="9">The sequence shown here is derived from an EMBL/GenBank/DDBJ whole genome shotgun (WGS) entry which is preliminary data.</text>
</comment>
<accession>A0A2T0UX82</accession>
<keyword evidence="1 6" id="KW-0645">Protease</keyword>
<dbReference type="PANTHER" id="PTHR34978:SF3">
    <property type="entry name" value="SLR0241 PROTEIN"/>
    <property type="match status" value="1"/>
</dbReference>
<name>A0A2T0UX82_9ACTN</name>
<dbReference type="EMBL" id="PVTJ01000001">
    <property type="protein sequence ID" value="PRY62539.1"/>
    <property type="molecule type" value="Genomic_DNA"/>
</dbReference>
<evidence type="ECO:0000256" key="3">
    <source>
        <dbReference type="ARBA" id="ARBA00022801"/>
    </source>
</evidence>
<dbReference type="InterPro" id="IPR001915">
    <property type="entry name" value="Peptidase_M48"/>
</dbReference>
<dbReference type="CDD" id="cd07326">
    <property type="entry name" value="M56_BlaR1_MecR1_like"/>
    <property type="match status" value="1"/>
</dbReference>
<feature type="transmembrane region" description="Helical" evidence="7">
    <location>
        <begin position="39"/>
        <end position="61"/>
    </location>
</feature>
<keyword evidence="2" id="KW-0479">Metal-binding</keyword>
<dbReference type="PANTHER" id="PTHR34978">
    <property type="entry name" value="POSSIBLE SENSOR-TRANSDUCER PROTEIN BLAR"/>
    <property type="match status" value="1"/>
</dbReference>
<keyword evidence="5 6" id="KW-0482">Metalloprotease</keyword>
<gene>
    <name evidence="9" type="ORF">B0I28_101873</name>
</gene>
<keyword evidence="3 6" id="KW-0378">Hydrolase</keyword>
<keyword evidence="10" id="KW-1185">Reference proteome</keyword>
<dbReference type="Pfam" id="PF01435">
    <property type="entry name" value="Peptidase_M48"/>
    <property type="match status" value="1"/>
</dbReference>
<evidence type="ECO:0000256" key="7">
    <source>
        <dbReference type="SAM" id="Phobius"/>
    </source>
</evidence>
<dbReference type="Gene3D" id="3.30.2010.10">
    <property type="entry name" value="Metalloproteases ('zincins'), catalytic domain"/>
    <property type="match status" value="1"/>
</dbReference>
<organism evidence="9 10">
    <name type="scientific">Glycomyces artemisiae</name>
    <dbReference type="NCBI Taxonomy" id="1076443"/>
    <lineage>
        <taxon>Bacteria</taxon>
        <taxon>Bacillati</taxon>
        <taxon>Actinomycetota</taxon>
        <taxon>Actinomycetes</taxon>
        <taxon>Glycomycetales</taxon>
        <taxon>Glycomycetaceae</taxon>
        <taxon>Glycomyces</taxon>
    </lineage>
</organism>
<evidence type="ECO:0000256" key="2">
    <source>
        <dbReference type="ARBA" id="ARBA00022723"/>
    </source>
</evidence>
<comment type="cofactor">
    <cofactor evidence="6">
        <name>Zn(2+)</name>
        <dbReference type="ChEBI" id="CHEBI:29105"/>
    </cofactor>
    <text evidence="6">Binds 1 zinc ion per subunit.</text>
</comment>
<keyword evidence="7" id="KW-1133">Transmembrane helix</keyword>
<keyword evidence="7" id="KW-0812">Transmembrane</keyword>
<dbReference type="InterPro" id="IPR052173">
    <property type="entry name" value="Beta-lactam_resp_regulator"/>
</dbReference>
<keyword evidence="7" id="KW-0472">Membrane</keyword>
<evidence type="ECO:0000256" key="6">
    <source>
        <dbReference type="RuleBase" id="RU003983"/>
    </source>
</evidence>
<feature type="transmembrane region" description="Helical" evidence="7">
    <location>
        <begin position="82"/>
        <end position="102"/>
    </location>
</feature>
<evidence type="ECO:0000259" key="8">
    <source>
        <dbReference type="Pfam" id="PF01435"/>
    </source>
</evidence>
<sequence>MIAAGLLLSYAAVLGWYGPRVLERARWVSSLPRLAIASWFALAGSWLLAVVLAGAVLVVPLEVHDGGPRGFAWHCLTELREHYGTFGAIALGSIAVVLVFGVPARALGTLAAVAREAGRERDLLRRMLSGCHVEPVSGASVVDDSRVAAFCLPGRGGLIALTSGAVALLDRPQLRAVVAHERAHLAGRHHLIALVAEAAGRAFRAVPLFARMPDHVAHLVEMAADDTAARAAGRRTLAASLLHVAAAQVPPRAMAASGGDTVARIERLLGERSGPGPAGVGTILGGNLAALAAPLLIMAAPVAAAVGIACC</sequence>
<evidence type="ECO:0000256" key="4">
    <source>
        <dbReference type="ARBA" id="ARBA00022833"/>
    </source>
</evidence>